<protein>
    <recommendedName>
        <fullName evidence="5">Cytochrome P450</fullName>
    </recommendedName>
</protein>
<dbReference type="InterPro" id="IPR001128">
    <property type="entry name" value="Cyt_P450"/>
</dbReference>
<dbReference type="Gene3D" id="1.10.630.10">
    <property type="entry name" value="Cytochrome P450"/>
    <property type="match status" value="1"/>
</dbReference>
<dbReference type="GO" id="GO:0004497">
    <property type="term" value="F:monooxygenase activity"/>
    <property type="evidence" value="ECO:0007669"/>
    <property type="project" value="InterPro"/>
</dbReference>
<dbReference type="GO" id="GO:0005506">
    <property type="term" value="F:iron ion binding"/>
    <property type="evidence" value="ECO:0007669"/>
    <property type="project" value="InterPro"/>
</dbReference>
<dbReference type="InterPro" id="IPR036396">
    <property type="entry name" value="Cyt_P450_sf"/>
</dbReference>
<dbReference type="Pfam" id="PF00067">
    <property type="entry name" value="p450"/>
    <property type="match status" value="1"/>
</dbReference>
<proteinExistence type="inferred from homology"/>
<sequence>ADLVLSAPEQAQAVPAPGSTGGVQAAVLDLQEHLEHTLLNVFVEALFEVDVNTFPCKAVAAAMNLTLEEANERLKAYNAVAEAQQLLGHVFAQLADVVISRRPAPPSNLNMWACLSRLKDPRTGQLMDRDALVPEIGALMMAGFDTGSHTIAWCLFALATHPEHQAAVRQELVEAGLLQGDAQLARPPGFEDLSHLTTLNCVIDETMRMYPVAATASVRWLDRDTNPCLNFQRNGESKQRPVELCSWTDLKALPHVGKEYQQRYKLVNDRLPK</sequence>
<evidence type="ECO:0000256" key="2">
    <source>
        <dbReference type="SAM" id="Coils"/>
    </source>
</evidence>
<dbReference type="SUPFAM" id="SSF48264">
    <property type="entry name" value="Cytochrome P450"/>
    <property type="match status" value="1"/>
</dbReference>
<dbReference type="InterPro" id="IPR050121">
    <property type="entry name" value="Cytochrome_P450_monoxygenase"/>
</dbReference>
<evidence type="ECO:0000313" key="3">
    <source>
        <dbReference type="EMBL" id="GFH15355.1"/>
    </source>
</evidence>
<dbReference type="PRINTS" id="PR00385">
    <property type="entry name" value="P450"/>
</dbReference>
<dbReference type="GO" id="GO:0016705">
    <property type="term" value="F:oxidoreductase activity, acting on paired donors, with incorporation or reduction of molecular oxygen"/>
    <property type="evidence" value="ECO:0007669"/>
    <property type="project" value="InterPro"/>
</dbReference>
<dbReference type="AlphaFoldDB" id="A0A699Z1G9"/>
<dbReference type="GO" id="GO:0020037">
    <property type="term" value="F:heme binding"/>
    <property type="evidence" value="ECO:0007669"/>
    <property type="project" value="InterPro"/>
</dbReference>
<comment type="similarity">
    <text evidence="1">Belongs to the cytochrome P450 family.</text>
</comment>
<keyword evidence="4" id="KW-1185">Reference proteome</keyword>
<evidence type="ECO:0008006" key="5">
    <source>
        <dbReference type="Google" id="ProtNLM"/>
    </source>
</evidence>
<dbReference type="PANTHER" id="PTHR24305">
    <property type="entry name" value="CYTOCHROME P450"/>
    <property type="match status" value="1"/>
</dbReference>
<organism evidence="3 4">
    <name type="scientific">Haematococcus lacustris</name>
    <name type="common">Green alga</name>
    <name type="synonym">Haematococcus pluvialis</name>
    <dbReference type="NCBI Taxonomy" id="44745"/>
    <lineage>
        <taxon>Eukaryota</taxon>
        <taxon>Viridiplantae</taxon>
        <taxon>Chlorophyta</taxon>
        <taxon>core chlorophytes</taxon>
        <taxon>Chlorophyceae</taxon>
        <taxon>CS clade</taxon>
        <taxon>Chlamydomonadales</taxon>
        <taxon>Haematococcaceae</taxon>
        <taxon>Haematococcus</taxon>
    </lineage>
</organism>
<feature type="coiled-coil region" evidence="2">
    <location>
        <begin position="60"/>
        <end position="87"/>
    </location>
</feature>
<feature type="non-terminal residue" evidence="3">
    <location>
        <position position="273"/>
    </location>
</feature>
<dbReference type="PANTHER" id="PTHR24305:SF166">
    <property type="entry name" value="CYTOCHROME P450 12A4, MITOCHONDRIAL-RELATED"/>
    <property type="match status" value="1"/>
</dbReference>
<name>A0A699Z1G9_HAELA</name>
<keyword evidence="2" id="KW-0175">Coiled coil</keyword>
<accession>A0A699Z1G9</accession>
<feature type="non-terminal residue" evidence="3">
    <location>
        <position position="1"/>
    </location>
</feature>
<reference evidence="3 4" key="1">
    <citation type="submission" date="2020-02" db="EMBL/GenBank/DDBJ databases">
        <title>Draft genome sequence of Haematococcus lacustris strain NIES-144.</title>
        <authorList>
            <person name="Morimoto D."/>
            <person name="Nakagawa S."/>
            <person name="Yoshida T."/>
            <person name="Sawayama S."/>
        </authorList>
    </citation>
    <scope>NUCLEOTIDE SEQUENCE [LARGE SCALE GENOMIC DNA]</scope>
    <source>
        <strain evidence="3 4">NIES-144</strain>
    </source>
</reference>
<dbReference type="EMBL" id="BLLF01000840">
    <property type="protein sequence ID" value="GFH15355.1"/>
    <property type="molecule type" value="Genomic_DNA"/>
</dbReference>
<gene>
    <name evidence="3" type="ORF">HaLaN_11565</name>
</gene>
<comment type="caution">
    <text evidence="3">The sequence shown here is derived from an EMBL/GenBank/DDBJ whole genome shotgun (WGS) entry which is preliminary data.</text>
</comment>
<dbReference type="Proteomes" id="UP000485058">
    <property type="component" value="Unassembled WGS sequence"/>
</dbReference>
<evidence type="ECO:0000256" key="1">
    <source>
        <dbReference type="ARBA" id="ARBA00010617"/>
    </source>
</evidence>
<evidence type="ECO:0000313" key="4">
    <source>
        <dbReference type="Proteomes" id="UP000485058"/>
    </source>
</evidence>